<keyword evidence="2" id="KW-0808">Transferase</keyword>
<dbReference type="InterPro" id="IPR008271">
    <property type="entry name" value="Ser/Thr_kinase_AS"/>
</dbReference>
<dbReference type="PANTHER" id="PTHR24350">
    <property type="entry name" value="SERINE/THREONINE-PROTEIN KINASE IAL-RELATED"/>
    <property type="match status" value="1"/>
</dbReference>
<evidence type="ECO:0000256" key="1">
    <source>
        <dbReference type="ARBA" id="ARBA00022527"/>
    </source>
</evidence>
<dbReference type="Proteomes" id="UP000722791">
    <property type="component" value="Unassembled WGS sequence"/>
</dbReference>
<feature type="binding site" evidence="7 9">
    <location>
        <position position="93"/>
    </location>
    <ligand>
        <name>ATP</name>
        <dbReference type="ChEBI" id="CHEBI:30616"/>
    </ligand>
</feature>
<dbReference type="SUPFAM" id="SSF56112">
    <property type="entry name" value="Protein kinase-like (PK-like)"/>
    <property type="match status" value="1"/>
</dbReference>
<gene>
    <name evidence="12" type="ORF">Vretifemale_18720</name>
    <name evidence="13" type="ORF">Vretimale_9477</name>
</gene>
<feature type="region of interest" description="Disordered" evidence="10">
    <location>
        <begin position="32"/>
        <end position="54"/>
    </location>
</feature>
<dbReference type="EMBL" id="BNCP01000062">
    <property type="protein sequence ID" value="GIL91033.1"/>
    <property type="molecule type" value="Genomic_DNA"/>
</dbReference>
<dbReference type="PROSITE" id="PS00107">
    <property type="entry name" value="PROTEIN_KINASE_ATP"/>
    <property type="match status" value="1"/>
</dbReference>
<proteinExistence type="predicted"/>
<dbReference type="FunFam" id="1.10.510.10:FF:000571">
    <property type="entry name" value="Maternal embryonic leucine zipper kinase"/>
    <property type="match status" value="1"/>
</dbReference>
<dbReference type="GO" id="GO:0005524">
    <property type="term" value="F:ATP binding"/>
    <property type="evidence" value="ECO:0007669"/>
    <property type="project" value="UniProtKB-UniRule"/>
</dbReference>
<dbReference type="InterPro" id="IPR000719">
    <property type="entry name" value="Prot_kinase_dom"/>
</dbReference>
<keyword evidence="5 7" id="KW-0067">ATP-binding</keyword>
<sequence>MKLPQVVPGMSKLLAICFGLVDLNEHAPRVYSEKARPVVKEPSPQKQPKPKKPATDWRRLVDGYNILKRIGKGGFSEIWLAEHQQTRELVALKVVQLSCSDLEPDEVATLLAEAKFLPTLDCPYLVKCAATSHNKDWLVMVLEYCSGGEVLDHLHKIMKYTEAEAAKLFAQIVSAISYLHNLNLIHRDIKPENVLFVRPVEEYEAEGKPLRIKVIDLGMATLYNPQKEVLGCVGTPGFVAPEVWNDQPQTFAMDIYSLGVMLFIMLTGRKPHSGADIRKMDYCNKSIHNAPGLKDDRYLSLSSAARELLLAMMADDPRVRPTCMEVLRHPFITAVDSNAEAHREMGAAVRGRIRDLHRIRRLHGLRYALHASRPQGGNQQAFLEALEQRRLRLKGEPAHGRESCSENDVEGPCMLRSSLCANYEDGPSSGYDTTTATTTTTTTSATTTTMPTGTFSSSAYSNSSKLSKLFGRPSGDSGVGSHRGDKGAMGTADPVPKLDKLALMSALPEMRYCTTMPPRRFAGPLLPDLSPVPSCDQSTFGNLEEAMLPRNWSAHPVMYEALGVRDQLLEGLALGVETAFPVERAAASRDLQGEMGAGREPFSQEPVSTTVQRVPEQPPTGPPQQAAGMVVAR</sequence>
<evidence type="ECO:0000256" key="5">
    <source>
        <dbReference type="ARBA" id="ARBA00022840"/>
    </source>
</evidence>
<protein>
    <recommendedName>
        <fullName evidence="11">Protein kinase domain-containing protein</fullName>
    </recommendedName>
</protein>
<dbReference type="OrthoDB" id="504170at2759"/>
<reference evidence="13" key="1">
    <citation type="journal article" date="2021" name="Proc. Natl. Acad. Sci. U.S.A.">
        <title>Three genomes in the algal genus Volvox reveal the fate of a haploid sex-determining region after a transition to homothallism.</title>
        <authorList>
            <person name="Yamamoto K."/>
            <person name="Hamaji T."/>
            <person name="Kawai-Toyooka H."/>
            <person name="Matsuzaki R."/>
            <person name="Takahashi F."/>
            <person name="Nishimura Y."/>
            <person name="Kawachi M."/>
            <person name="Noguchi H."/>
            <person name="Minakuchi Y."/>
            <person name="Umen J.G."/>
            <person name="Toyoda A."/>
            <person name="Nozaki H."/>
        </authorList>
    </citation>
    <scope>NUCLEOTIDE SEQUENCE</scope>
    <source>
        <strain evidence="13">NIES-3785</strain>
        <strain evidence="12">NIES-3786</strain>
    </source>
</reference>
<evidence type="ECO:0000313" key="14">
    <source>
        <dbReference type="Proteomes" id="UP000722791"/>
    </source>
</evidence>
<feature type="cross-link" description="Glycyl lysine isopeptide (Lys-Gly) (interchain with G-Cter in SUMO2)" evidence="8">
    <location>
        <position position="190"/>
    </location>
</feature>
<evidence type="ECO:0000313" key="13">
    <source>
        <dbReference type="EMBL" id="GIM05004.1"/>
    </source>
</evidence>
<dbReference type="Pfam" id="PF00069">
    <property type="entry name" value="Pkinase"/>
    <property type="match status" value="1"/>
</dbReference>
<feature type="active site" description="Proton acceptor" evidence="6">
    <location>
        <position position="188"/>
    </location>
</feature>
<dbReference type="Gene3D" id="1.10.510.10">
    <property type="entry name" value="Transferase(Phosphotransferase) domain 1"/>
    <property type="match status" value="1"/>
</dbReference>
<dbReference type="Proteomes" id="UP000747110">
    <property type="component" value="Unassembled WGS sequence"/>
</dbReference>
<dbReference type="PROSITE" id="PS50011">
    <property type="entry name" value="PROTEIN_KINASE_DOM"/>
    <property type="match status" value="1"/>
</dbReference>
<feature type="region of interest" description="Disordered" evidence="10">
    <location>
        <begin position="595"/>
        <end position="633"/>
    </location>
</feature>
<comment type="caution">
    <text evidence="13">The sequence shown here is derived from an EMBL/GenBank/DDBJ whole genome shotgun (WGS) entry which is preliminary data.</text>
</comment>
<keyword evidence="15" id="KW-1185">Reference proteome</keyword>
<name>A0A8J4GCU5_9CHLO</name>
<evidence type="ECO:0000256" key="6">
    <source>
        <dbReference type="PIRSR" id="PIRSR630616-1"/>
    </source>
</evidence>
<evidence type="ECO:0000256" key="9">
    <source>
        <dbReference type="PROSITE-ProRule" id="PRU10141"/>
    </source>
</evidence>
<keyword evidence="1" id="KW-0723">Serine/threonine-protein kinase</keyword>
<keyword evidence="3 7" id="KW-0547">Nucleotide-binding</keyword>
<dbReference type="InterPro" id="IPR030616">
    <property type="entry name" value="Aur-like"/>
</dbReference>
<keyword evidence="4" id="KW-0418">Kinase</keyword>
<evidence type="ECO:0000256" key="10">
    <source>
        <dbReference type="SAM" id="MobiDB-lite"/>
    </source>
</evidence>
<evidence type="ECO:0000313" key="12">
    <source>
        <dbReference type="EMBL" id="GIL91033.1"/>
    </source>
</evidence>
<feature type="region of interest" description="Disordered" evidence="10">
    <location>
        <begin position="468"/>
        <end position="493"/>
    </location>
</feature>
<feature type="binding site" evidence="7">
    <location>
        <position position="216"/>
    </location>
    <ligand>
        <name>ATP</name>
        <dbReference type="ChEBI" id="CHEBI:30616"/>
    </ligand>
</feature>
<dbReference type="GO" id="GO:0004674">
    <property type="term" value="F:protein serine/threonine kinase activity"/>
    <property type="evidence" value="ECO:0007669"/>
    <property type="project" value="UniProtKB-KW"/>
</dbReference>
<feature type="domain" description="Protein kinase" evidence="11">
    <location>
        <begin position="64"/>
        <end position="332"/>
    </location>
</feature>
<dbReference type="AlphaFoldDB" id="A0A8J4GCU5"/>
<evidence type="ECO:0000256" key="7">
    <source>
        <dbReference type="PIRSR" id="PIRSR630616-2"/>
    </source>
</evidence>
<evidence type="ECO:0000259" key="11">
    <source>
        <dbReference type="PROSITE" id="PS50011"/>
    </source>
</evidence>
<dbReference type="SMART" id="SM00220">
    <property type="entry name" value="S_TKc"/>
    <property type="match status" value="1"/>
</dbReference>
<evidence type="ECO:0000256" key="3">
    <source>
        <dbReference type="ARBA" id="ARBA00022741"/>
    </source>
</evidence>
<evidence type="ECO:0000256" key="8">
    <source>
        <dbReference type="PIRSR" id="PIRSR630616-3"/>
    </source>
</evidence>
<dbReference type="InterPro" id="IPR011009">
    <property type="entry name" value="Kinase-like_dom_sf"/>
</dbReference>
<feature type="binding site" evidence="7">
    <location>
        <begin position="192"/>
        <end position="193"/>
    </location>
    <ligand>
        <name>ATP</name>
        <dbReference type="ChEBI" id="CHEBI:30616"/>
    </ligand>
</feature>
<evidence type="ECO:0000256" key="4">
    <source>
        <dbReference type="ARBA" id="ARBA00022777"/>
    </source>
</evidence>
<evidence type="ECO:0000313" key="15">
    <source>
        <dbReference type="Proteomes" id="UP000747110"/>
    </source>
</evidence>
<accession>A0A8J4GCU5</accession>
<dbReference type="PROSITE" id="PS00108">
    <property type="entry name" value="PROTEIN_KINASE_ST"/>
    <property type="match status" value="1"/>
</dbReference>
<evidence type="ECO:0000256" key="2">
    <source>
        <dbReference type="ARBA" id="ARBA00022679"/>
    </source>
</evidence>
<dbReference type="EMBL" id="BNCQ01000017">
    <property type="protein sequence ID" value="GIM05004.1"/>
    <property type="molecule type" value="Genomic_DNA"/>
</dbReference>
<organism evidence="13 14">
    <name type="scientific">Volvox reticuliferus</name>
    <dbReference type="NCBI Taxonomy" id="1737510"/>
    <lineage>
        <taxon>Eukaryota</taxon>
        <taxon>Viridiplantae</taxon>
        <taxon>Chlorophyta</taxon>
        <taxon>core chlorophytes</taxon>
        <taxon>Chlorophyceae</taxon>
        <taxon>CS clade</taxon>
        <taxon>Chlamydomonadales</taxon>
        <taxon>Volvocaceae</taxon>
        <taxon>Volvox</taxon>
    </lineage>
</organism>
<dbReference type="InterPro" id="IPR017441">
    <property type="entry name" value="Protein_kinase_ATP_BS"/>
</dbReference>